<protein>
    <submittedName>
        <fullName evidence="1">Uncharacterized protein</fullName>
    </submittedName>
</protein>
<dbReference type="AlphaFoldDB" id="A0A177IUF7"/>
<keyword evidence="2" id="KW-1185">Reference proteome</keyword>
<dbReference type="InterPro" id="IPR011047">
    <property type="entry name" value="Quinoprotein_ADH-like_sf"/>
</dbReference>
<dbReference type="RefSeq" id="WP_066836816.1">
    <property type="nucleotide sequence ID" value="NZ_CAPYMD010000003.1"/>
</dbReference>
<comment type="caution">
    <text evidence="1">The sequence shown here is derived from an EMBL/GenBank/DDBJ whole genome shotgun (WGS) entry which is preliminary data.</text>
</comment>
<name>A0A177IUF7_9CORY</name>
<sequence>MKAPILRRTRADWLAVGVITAVTAAAVGLSVANSDISHASLSPVSPPGAEHQAELLDSVPNSLEEAFRVPHDGVPGVYKPVVAQGLLISNDAHTVTATNPDGSTAWTYTRDNVQICSLATAWNRVVITFRNGRGCGDVVAIDAATGHYAHTRSANNSDEVIAISSNDRVGTVSSDRVDLWRSDLVRTVEYGDVEAKQEPDLQPHEECTINSALTRTELLVVSESCPGNKQVDHLRFQTTTPEDSREPELTQEVTIDGDGARLVAVGQSAAAVYVPGERPAIISYNDEGQETSRTDVAPSAKIRDSASPFAAATADLPHHMTWFDGERLYLFTPTALRVTQVIEQAIGTGVSTGGKALVPTREGIDVIDWTTGDVQRSIPVDREGYAGEVYLAIADGNIVEARDGELVALTSS</sequence>
<dbReference type="OrthoDB" id="5182370at2"/>
<dbReference type="EMBL" id="LSTQ01000001">
    <property type="protein sequence ID" value="OAH32462.1"/>
    <property type="molecule type" value="Genomic_DNA"/>
</dbReference>
<accession>A0A177IUF7</accession>
<organism evidence="1 2">
    <name type="scientific">Corynebacterium stationis</name>
    <dbReference type="NCBI Taxonomy" id="1705"/>
    <lineage>
        <taxon>Bacteria</taxon>
        <taxon>Bacillati</taxon>
        <taxon>Actinomycetota</taxon>
        <taxon>Actinomycetes</taxon>
        <taxon>Mycobacteriales</taxon>
        <taxon>Corynebacteriaceae</taxon>
        <taxon>Corynebacterium</taxon>
    </lineage>
</organism>
<evidence type="ECO:0000313" key="1">
    <source>
        <dbReference type="EMBL" id="OAH32462.1"/>
    </source>
</evidence>
<evidence type="ECO:0000313" key="2">
    <source>
        <dbReference type="Proteomes" id="UP000076947"/>
    </source>
</evidence>
<proteinExistence type="predicted"/>
<dbReference type="STRING" id="1705.CA21670_09295"/>
<dbReference type="SUPFAM" id="SSF50998">
    <property type="entry name" value="Quinoprotein alcohol dehydrogenase-like"/>
    <property type="match status" value="2"/>
</dbReference>
<dbReference type="Proteomes" id="UP000076947">
    <property type="component" value="Unassembled WGS sequence"/>
</dbReference>
<reference evidence="2" key="1">
    <citation type="submission" date="2016-02" db="EMBL/GenBank/DDBJ databases">
        <authorList>
            <person name="Kaur G."/>
            <person name="Nair G.R."/>
            <person name="Mayilraj S."/>
        </authorList>
    </citation>
    <scope>NUCLEOTIDE SEQUENCE [LARGE SCALE GENOMIC DNA]</scope>
    <source>
        <strain evidence="2">GA-15</strain>
    </source>
</reference>
<gene>
    <name evidence="1" type="ORF">AYJ05_01935</name>
</gene>